<evidence type="ECO:0000313" key="3">
    <source>
        <dbReference type="Proteomes" id="UP000225277"/>
    </source>
</evidence>
<organism evidence="2 3">
    <name type="scientific">Ramularia collo-cygni</name>
    <dbReference type="NCBI Taxonomy" id="112498"/>
    <lineage>
        <taxon>Eukaryota</taxon>
        <taxon>Fungi</taxon>
        <taxon>Dikarya</taxon>
        <taxon>Ascomycota</taxon>
        <taxon>Pezizomycotina</taxon>
        <taxon>Dothideomycetes</taxon>
        <taxon>Dothideomycetidae</taxon>
        <taxon>Mycosphaerellales</taxon>
        <taxon>Mycosphaerellaceae</taxon>
        <taxon>Ramularia</taxon>
    </lineage>
</organism>
<dbReference type="OrthoDB" id="10443562at2759"/>
<keyword evidence="3" id="KW-1185">Reference proteome</keyword>
<dbReference type="RefSeq" id="XP_023624294.1">
    <property type="nucleotide sequence ID" value="XM_023768526.1"/>
</dbReference>
<feature type="compositionally biased region" description="Polar residues" evidence="1">
    <location>
        <begin position="136"/>
        <end position="162"/>
    </location>
</feature>
<evidence type="ECO:0000256" key="1">
    <source>
        <dbReference type="SAM" id="MobiDB-lite"/>
    </source>
</evidence>
<gene>
    <name evidence="2" type="ORF">RCC_03235</name>
</gene>
<dbReference type="EMBL" id="FJUY01000004">
    <property type="protein sequence ID" value="CZT17401.1"/>
    <property type="molecule type" value="Genomic_DNA"/>
</dbReference>
<dbReference type="Proteomes" id="UP000225277">
    <property type="component" value="Unassembled WGS sequence"/>
</dbReference>
<dbReference type="AlphaFoldDB" id="A0A2D3UPP4"/>
<feature type="region of interest" description="Disordered" evidence="1">
    <location>
        <begin position="109"/>
        <end position="235"/>
    </location>
</feature>
<accession>A0A2D3UPP4</accession>
<protein>
    <submittedName>
        <fullName evidence="2">Uncharacterized protein</fullName>
    </submittedName>
</protein>
<feature type="compositionally biased region" description="Basic and acidic residues" evidence="1">
    <location>
        <begin position="166"/>
        <end position="176"/>
    </location>
</feature>
<proteinExistence type="predicted"/>
<evidence type="ECO:0000313" key="2">
    <source>
        <dbReference type="EMBL" id="CZT17401.1"/>
    </source>
</evidence>
<name>A0A2D3UPP4_9PEZI</name>
<feature type="compositionally biased region" description="Pro residues" evidence="1">
    <location>
        <begin position="110"/>
        <end position="130"/>
    </location>
</feature>
<sequence length="500" mass="54849">MTKPVTNSAAICAAILFIEGNLGAYLTKAGQIAALNDFTATQRVEMSAGGYDPYTPTGAELRSLLKSTVMHRRTQGGTSTNDEGAVTQLFTIGRSLYRYDYLRRLNLPSPTFPPPTVPPPTVPPLTPPTTPSVNPIMQNTNPTINHTRIGSSSSMQTPSQDLQIGAEKRPRSRDDSDNALQTNVYGEDGPAPKRSKASPPPTDDVTAAAQEVRPDNAGSNDHRSKKGKAADIRTSRSSNDFARLHQAIESTAGFIFPGDFADQLAQPDLHPCSGLKDLYDLILATEEGGWKSVALDLQNKRVLTGHVLFQSLLWAYVEIFILGDQSDFSDLHQLLDASKVPGRCVDQVLRSQHGLNMANFRHDIFAAQSDDELFQRETVAPKAAILANDLMLILAGHIDQIDKSRLPHDWCKDLSARLKAICHDALLLLERLRAQLREWNLSRFESGEDPSGEELMTHPRFSSGRLVAFTIMPGLEFNDARTGTRKYRPAPLVAMDGEDA</sequence>
<reference evidence="2 3" key="1">
    <citation type="submission" date="2016-03" db="EMBL/GenBank/DDBJ databases">
        <authorList>
            <person name="Ploux O."/>
        </authorList>
    </citation>
    <scope>NUCLEOTIDE SEQUENCE [LARGE SCALE GENOMIC DNA]</scope>
    <source>
        <strain evidence="2 3">URUG2</strain>
    </source>
</reference>
<dbReference type="GeneID" id="35598442"/>